<dbReference type="Gene3D" id="3.20.20.240">
    <property type="entry name" value="Methylmalonyl-CoA mutase"/>
    <property type="match status" value="2"/>
</dbReference>
<name>A0A4Q4KCT8_9FLAO</name>
<feature type="domain" description="Methylmalonyl-CoA mutase alpha/beta chain catalytic" evidence="1">
    <location>
        <begin position="170"/>
        <end position="408"/>
    </location>
</feature>
<protein>
    <recommendedName>
        <fullName evidence="1">Methylmalonyl-CoA mutase alpha/beta chain catalytic domain-containing protein</fullName>
    </recommendedName>
</protein>
<dbReference type="Proteomes" id="UP000293952">
    <property type="component" value="Unassembled WGS sequence"/>
</dbReference>
<dbReference type="GO" id="GO:0031419">
    <property type="term" value="F:cobalamin binding"/>
    <property type="evidence" value="ECO:0007669"/>
    <property type="project" value="InterPro"/>
</dbReference>
<sequence length="434" mass="49057">MTDFYKEFSTSTEAEWLDKVKIDLKGKSIDEALHKFHPIEEINYSSYGFANDKNQSHAIPGQANYARGGKIQNNDWINNVYVPKDSPKNMNAFALKQLMNGATGLTFDLHDFDANQCDLIIKEIGFEHIASTFYYSTKEQYDWLNKLASTQSLNGSAINTGNQKFELIHNIRNFIVKGIDVQYAGGNIHQEIGYALHKGHALLYKLINDGMSVDDAAAQIKFKLGIGSNFFFEVAKFKAFRALWYTVVQSYKPEHSCSTIAYIEAETGFLNKSLKDPHNNLLRQTTEALSAVLGGVNELTIRPYNAWSTDTDLDKTQRLGLNIALLLKEESYLDKVIDPAGGAYILDDLMNSIKEKSWTTFQKLEKEGIDFLKSAINSIAKTRIEKAEKQENKHIGINKYFNNEPSKTAWKVEIETAFGTPVILEKDCQIEVQL</sequence>
<reference evidence="2 3" key="1">
    <citation type="submission" date="2019-02" db="EMBL/GenBank/DDBJ databases">
        <title>Genome sequence of the sea-ice species Brumimicrobium glaciale.</title>
        <authorList>
            <person name="Bowman J.P."/>
        </authorList>
    </citation>
    <scope>NUCLEOTIDE SEQUENCE [LARGE SCALE GENOMIC DNA]</scope>
    <source>
        <strain evidence="2 3">IC156</strain>
    </source>
</reference>
<dbReference type="InterPro" id="IPR006099">
    <property type="entry name" value="MeMalonylCoA_mutase_a/b_cat"/>
</dbReference>
<gene>
    <name evidence="2" type="ORF">ERX46_17215</name>
</gene>
<dbReference type="RefSeq" id="WP_130095111.1">
    <property type="nucleotide sequence ID" value="NZ_SETE01000010.1"/>
</dbReference>
<evidence type="ECO:0000259" key="1">
    <source>
        <dbReference type="Pfam" id="PF01642"/>
    </source>
</evidence>
<accession>A0A4Q4KCT8</accession>
<organism evidence="2 3">
    <name type="scientific">Brumimicrobium glaciale</name>
    <dbReference type="NCBI Taxonomy" id="200475"/>
    <lineage>
        <taxon>Bacteria</taxon>
        <taxon>Pseudomonadati</taxon>
        <taxon>Bacteroidota</taxon>
        <taxon>Flavobacteriia</taxon>
        <taxon>Flavobacteriales</taxon>
        <taxon>Crocinitomicaceae</taxon>
        <taxon>Brumimicrobium</taxon>
    </lineage>
</organism>
<dbReference type="SUPFAM" id="SSF51703">
    <property type="entry name" value="Cobalamin (vitamin B12)-dependent enzymes"/>
    <property type="match status" value="1"/>
</dbReference>
<dbReference type="Pfam" id="PF01642">
    <property type="entry name" value="MM_CoA_mutase"/>
    <property type="match status" value="1"/>
</dbReference>
<dbReference type="EMBL" id="SETE01000010">
    <property type="protein sequence ID" value="RYM30821.1"/>
    <property type="molecule type" value="Genomic_DNA"/>
</dbReference>
<keyword evidence="3" id="KW-1185">Reference proteome</keyword>
<proteinExistence type="predicted"/>
<evidence type="ECO:0000313" key="3">
    <source>
        <dbReference type="Proteomes" id="UP000293952"/>
    </source>
</evidence>
<dbReference type="InterPro" id="IPR016176">
    <property type="entry name" value="Cbl-dep_enz_cat"/>
</dbReference>
<dbReference type="GO" id="GO:0016866">
    <property type="term" value="F:intramolecular transferase activity"/>
    <property type="evidence" value="ECO:0007669"/>
    <property type="project" value="InterPro"/>
</dbReference>
<dbReference type="OrthoDB" id="9762378at2"/>
<comment type="caution">
    <text evidence="2">The sequence shown here is derived from an EMBL/GenBank/DDBJ whole genome shotgun (WGS) entry which is preliminary data.</text>
</comment>
<dbReference type="PANTHER" id="PTHR48101:SF1">
    <property type="entry name" value="METHYLMALONYL-COA MUTASE, LARGE SUBUNIT"/>
    <property type="match status" value="1"/>
</dbReference>
<evidence type="ECO:0000313" key="2">
    <source>
        <dbReference type="EMBL" id="RYM30821.1"/>
    </source>
</evidence>
<dbReference type="AlphaFoldDB" id="A0A4Q4KCT8"/>
<dbReference type="PANTHER" id="PTHR48101">
    <property type="entry name" value="METHYLMALONYL-COA MUTASE, MITOCHONDRIAL-RELATED"/>
    <property type="match status" value="1"/>
</dbReference>